<evidence type="ECO:0000256" key="2">
    <source>
        <dbReference type="ARBA" id="ARBA00022737"/>
    </source>
</evidence>
<accession>A0AAU9NC62</accession>
<feature type="domain" description="C-JID" evidence="3">
    <location>
        <begin position="87"/>
        <end position="190"/>
    </location>
</feature>
<keyword evidence="1" id="KW-0433">Leucine-rich repeat</keyword>
<keyword evidence="5" id="KW-1185">Reference proteome</keyword>
<evidence type="ECO:0000313" key="4">
    <source>
        <dbReference type="EMBL" id="CAH1435558.1"/>
    </source>
</evidence>
<gene>
    <name evidence="4" type="ORF">LVIROSA_LOCUS21991</name>
</gene>
<dbReference type="InterPro" id="IPR045344">
    <property type="entry name" value="C-JID"/>
</dbReference>
<sequence length="298" mass="33898">MSVKISSVPVSSQLHGADFFPKKLGNMKTLEELSLGFNDKGRSEIPVGLHSLTSLSSLKKLNLNWRQIEEKTLPKCVAVNHRLRIAIPGRKIPSWIKQEKDGCRIALKLPHKWHTRMMGFVVCGVFHGSWLSHYASPRITFNIVTDGKMYHDLQPQDWSHIQRYLDITVMLGYVRSLRCGAHVIYKEDVQQITNCISDYGNVVHVDNEDQGYDEVISANTYKCAVGNHGLSITIPGSIIPSWFEKEMDGCRIRMKLPQKWHTEFMGLWYVVCLLTGSRDINSIKSLGFSARDLMGILR</sequence>
<dbReference type="SUPFAM" id="SSF52047">
    <property type="entry name" value="RNI-like"/>
    <property type="match status" value="1"/>
</dbReference>
<dbReference type="EMBL" id="CAKMRJ010004445">
    <property type="protein sequence ID" value="CAH1435558.1"/>
    <property type="molecule type" value="Genomic_DNA"/>
</dbReference>
<reference evidence="4 5" key="1">
    <citation type="submission" date="2022-01" db="EMBL/GenBank/DDBJ databases">
        <authorList>
            <person name="Xiong W."/>
            <person name="Schranz E."/>
        </authorList>
    </citation>
    <scope>NUCLEOTIDE SEQUENCE [LARGE SCALE GENOMIC DNA]</scope>
</reference>
<proteinExistence type="predicted"/>
<evidence type="ECO:0000259" key="3">
    <source>
        <dbReference type="Pfam" id="PF20160"/>
    </source>
</evidence>
<dbReference type="Proteomes" id="UP001157418">
    <property type="component" value="Unassembled WGS sequence"/>
</dbReference>
<dbReference type="Pfam" id="PF20160">
    <property type="entry name" value="C-JID"/>
    <property type="match status" value="1"/>
</dbReference>
<protein>
    <recommendedName>
        <fullName evidence="3">C-JID domain-containing protein</fullName>
    </recommendedName>
</protein>
<dbReference type="Gene3D" id="3.80.10.10">
    <property type="entry name" value="Ribonuclease Inhibitor"/>
    <property type="match status" value="1"/>
</dbReference>
<comment type="caution">
    <text evidence="4">The sequence shown here is derived from an EMBL/GenBank/DDBJ whole genome shotgun (WGS) entry which is preliminary data.</text>
</comment>
<evidence type="ECO:0000256" key="1">
    <source>
        <dbReference type="ARBA" id="ARBA00022614"/>
    </source>
</evidence>
<organism evidence="4 5">
    <name type="scientific">Lactuca virosa</name>
    <dbReference type="NCBI Taxonomy" id="75947"/>
    <lineage>
        <taxon>Eukaryota</taxon>
        <taxon>Viridiplantae</taxon>
        <taxon>Streptophyta</taxon>
        <taxon>Embryophyta</taxon>
        <taxon>Tracheophyta</taxon>
        <taxon>Spermatophyta</taxon>
        <taxon>Magnoliopsida</taxon>
        <taxon>eudicotyledons</taxon>
        <taxon>Gunneridae</taxon>
        <taxon>Pentapetalae</taxon>
        <taxon>asterids</taxon>
        <taxon>campanulids</taxon>
        <taxon>Asterales</taxon>
        <taxon>Asteraceae</taxon>
        <taxon>Cichorioideae</taxon>
        <taxon>Cichorieae</taxon>
        <taxon>Lactucinae</taxon>
        <taxon>Lactuca</taxon>
    </lineage>
</organism>
<evidence type="ECO:0000313" key="5">
    <source>
        <dbReference type="Proteomes" id="UP001157418"/>
    </source>
</evidence>
<name>A0AAU9NC62_9ASTR</name>
<keyword evidence="2" id="KW-0677">Repeat</keyword>
<dbReference type="AlphaFoldDB" id="A0AAU9NC62"/>
<dbReference type="InterPro" id="IPR032675">
    <property type="entry name" value="LRR_dom_sf"/>
</dbReference>